<protein>
    <submittedName>
        <fullName evidence="3">DUF1109 domain-containing protein</fullName>
    </submittedName>
</protein>
<gene>
    <name evidence="3" type="ORF">ACH3YB_32115</name>
</gene>
<feature type="compositionally biased region" description="Basic residues" evidence="1">
    <location>
        <begin position="115"/>
        <end position="129"/>
    </location>
</feature>
<keyword evidence="4" id="KW-1185">Reference proteome</keyword>
<dbReference type="Proteomes" id="UP001610810">
    <property type="component" value="Unassembled WGS sequence"/>
</dbReference>
<feature type="transmembrane region" description="Helical" evidence="2">
    <location>
        <begin position="208"/>
        <end position="228"/>
    </location>
</feature>
<feature type="transmembrane region" description="Helical" evidence="2">
    <location>
        <begin position="179"/>
        <end position="196"/>
    </location>
</feature>
<name>A0ABW7S936_STRTE</name>
<comment type="caution">
    <text evidence="3">The sequence shown here is derived from an EMBL/GenBank/DDBJ whole genome shotgun (WGS) entry which is preliminary data.</text>
</comment>
<organism evidence="3 4">
    <name type="scientific">Streptomyces tendae</name>
    <dbReference type="NCBI Taxonomy" id="1932"/>
    <lineage>
        <taxon>Bacteria</taxon>
        <taxon>Bacillati</taxon>
        <taxon>Actinomycetota</taxon>
        <taxon>Actinomycetes</taxon>
        <taxon>Kitasatosporales</taxon>
        <taxon>Streptomycetaceae</taxon>
        <taxon>Streptomyces</taxon>
    </lineage>
</organism>
<feature type="transmembrane region" description="Helical" evidence="2">
    <location>
        <begin position="133"/>
        <end position="159"/>
    </location>
</feature>
<feature type="region of interest" description="Disordered" evidence="1">
    <location>
        <begin position="259"/>
        <end position="318"/>
    </location>
</feature>
<evidence type="ECO:0000313" key="4">
    <source>
        <dbReference type="Proteomes" id="UP001610810"/>
    </source>
</evidence>
<keyword evidence="2" id="KW-0472">Membrane</keyword>
<sequence>MDREQGAHHMYDSRHAFGWEEWQPPAGGGRHRAHAGEFGHPPDMSIGPRTPGDFAEPLVPPGTDWDPAEELAFMLQDAPEQYADTSRDDGASGRAGVPGIGRADPQESTTELPGLRRRRRPGRRARRRQALGAVRTASVVLAALAAVIALAVGLLGGFAAYEPLRLSAASPASHGVVSWWPLLVYGPWLVASLSVLRAALHRRRAVHSWTVVLLFSAIAMFLCAWQAPRTLSDSAAAALPGLASLISFQQVVRQITLSRPPRRTVSRHSQVRAGSPGSTEGDGAGAARGEGGRKPSASRPRTRQGQPRGAAPRGGALR</sequence>
<feature type="compositionally biased region" description="Low complexity" evidence="1">
    <location>
        <begin position="303"/>
        <end position="318"/>
    </location>
</feature>
<feature type="compositionally biased region" description="Basic residues" evidence="1">
    <location>
        <begin position="260"/>
        <end position="270"/>
    </location>
</feature>
<feature type="region of interest" description="Disordered" evidence="1">
    <location>
        <begin position="83"/>
        <end position="129"/>
    </location>
</feature>
<dbReference type="RefSeq" id="WP_210917575.1">
    <property type="nucleotide sequence ID" value="NZ_JBEPAR010000006.1"/>
</dbReference>
<evidence type="ECO:0000256" key="1">
    <source>
        <dbReference type="SAM" id="MobiDB-lite"/>
    </source>
</evidence>
<reference evidence="3 4" key="1">
    <citation type="submission" date="2024-10" db="EMBL/GenBank/DDBJ databases">
        <authorList>
            <person name="Wannawong T."/>
            <person name="Kuncharoen N."/>
            <person name="Mhuantong W."/>
        </authorList>
    </citation>
    <scope>NUCLEOTIDE SEQUENCE [LARGE SCALE GENOMIC DNA]</scope>
    <source>
        <strain evidence="3 4">CALK1-4</strain>
    </source>
</reference>
<evidence type="ECO:0000313" key="3">
    <source>
        <dbReference type="EMBL" id="MFI0576281.1"/>
    </source>
</evidence>
<proteinExistence type="predicted"/>
<dbReference type="EMBL" id="JBIQWK010000012">
    <property type="protein sequence ID" value="MFI0576281.1"/>
    <property type="molecule type" value="Genomic_DNA"/>
</dbReference>
<feature type="region of interest" description="Disordered" evidence="1">
    <location>
        <begin position="22"/>
        <end position="57"/>
    </location>
</feature>
<accession>A0ABW7S936</accession>
<evidence type="ECO:0000256" key="2">
    <source>
        <dbReference type="SAM" id="Phobius"/>
    </source>
</evidence>
<keyword evidence="2" id="KW-0812">Transmembrane</keyword>
<feature type="compositionally biased region" description="Gly residues" evidence="1">
    <location>
        <begin position="280"/>
        <end position="289"/>
    </location>
</feature>
<keyword evidence="2" id="KW-1133">Transmembrane helix</keyword>